<accession>A0AB34FK79</accession>
<protein>
    <submittedName>
        <fullName evidence="3">LITAF-like zinc ribbon domain-containing protein</fullName>
    </submittedName>
</protein>
<evidence type="ECO:0000313" key="4">
    <source>
        <dbReference type="Proteomes" id="UP001163105"/>
    </source>
</evidence>
<dbReference type="Pfam" id="PF10601">
    <property type="entry name" value="zf-LITAF-like"/>
    <property type="match status" value="1"/>
</dbReference>
<feature type="region of interest" description="Disordered" evidence="1">
    <location>
        <begin position="1"/>
        <end position="46"/>
    </location>
</feature>
<dbReference type="InterPro" id="IPR006629">
    <property type="entry name" value="LITAF"/>
</dbReference>
<reference evidence="3" key="1">
    <citation type="submission" date="2023-01" db="EMBL/GenBank/DDBJ databases">
        <title>The growth and conidiation of Purpureocillium lavendulum are regulated by nitrogen source and histone H3K14 acetylation.</title>
        <authorList>
            <person name="Tang P."/>
            <person name="Han J."/>
            <person name="Zhang C."/>
            <person name="Tang P."/>
            <person name="Qi F."/>
            <person name="Zhang K."/>
            <person name="Liang L."/>
        </authorList>
    </citation>
    <scope>NUCLEOTIDE SEQUENCE</scope>
    <source>
        <strain evidence="3">YMF1.00683</strain>
    </source>
</reference>
<comment type="caution">
    <text evidence="3">The sequence shown here is derived from an EMBL/GenBank/DDBJ whole genome shotgun (WGS) entry which is preliminary data.</text>
</comment>
<dbReference type="AlphaFoldDB" id="A0AB34FK79"/>
<organism evidence="3 4">
    <name type="scientific">Purpureocillium lavendulum</name>
    <dbReference type="NCBI Taxonomy" id="1247861"/>
    <lineage>
        <taxon>Eukaryota</taxon>
        <taxon>Fungi</taxon>
        <taxon>Dikarya</taxon>
        <taxon>Ascomycota</taxon>
        <taxon>Pezizomycotina</taxon>
        <taxon>Sordariomycetes</taxon>
        <taxon>Hypocreomycetidae</taxon>
        <taxon>Hypocreales</taxon>
        <taxon>Ophiocordycipitaceae</taxon>
        <taxon>Purpureocillium</taxon>
    </lineage>
</organism>
<evidence type="ECO:0000256" key="1">
    <source>
        <dbReference type="SAM" id="MobiDB-lite"/>
    </source>
</evidence>
<evidence type="ECO:0000259" key="2">
    <source>
        <dbReference type="Pfam" id="PF10601"/>
    </source>
</evidence>
<sequence>MNDDHENPFSSPHDSASSGESIARPSGNTTCGESIVTPPPGNTKRVVPLRQLRPQPQWIECPKCGETAQTQVQGRSKGMQTFMNVFWWPLPGRKYWWEKTRWLCGNCEAQLAMQKNNEDLVVMA</sequence>
<gene>
    <name evidence="3" type="ORF">O9K51_08258</name>
</gene>
<keyword evidence="4" id="KW-1185">Reference proteome</keyword>
<evidence type="ECO:0000313" key="3">
    <source>
        <dbReference type="EMBL" id="KAJ6438857.1"/>
    </source>
</evidence>
<dbReference type="Proteomes" id="UP001163105">
    <property type="component" value="Unassembled WGS sequence"/>
</dbReference>
<proteinExistence type="predicted"/>
<feature type="domain" description="LITAF" evidence="2">
    <location>
        <begin position="54"/>
        <end position="114"/>
    </location>
</feature>
<feature type="compositionally biased region" description="Polar residues" evidence="1">
    <location>
        <begin position="8"/>
        <end position="32"/>
    </location>
</feature>
<dbReference type="EMBL" id="JAQHRD010000007">
    <property type="protein sequence ID" value="KAJ6438857.1"/>
    <property type="molecule type" value="Genomic_DNA"/>
</dbReference>
<name>A0AB34FK79_9HYPO</name>